<accession>A0A4U3FMU0</accession>
<sequence length="144" mass="15163">MPDSTKEQVKRGNSGRFAKGTSGNPGGRSSKAAELRRVLESGADDAVKTIMDAAKEGDMAACRLILDRVVPPSKPVYLPVSFELDDSDLPAAARSVVKAIAAGELPADQGKMILDGLANMAKIIEITELAERVAELEKTQGNGQ</sequence>
<evidence type="ECO:0000313" key="3">
    <source>
        <dbReference type="EMBL" id="TKJ94572.1"/>
    </source>
</evidence>
<gene>
    <name evidence="3" type="ORF">EpCFBP13511_03230</name>
</gene>
<feature type="region of interest" description="Disordered" evidence="1">
    <location>
        <begin position="1"/>
        <end position="33"/>
    </location>
</feature>
<dbReference type="InterPro" id="IPR043736">
    <property type="entry name" value="DUF5681"/>
</dbReference>
<dbReference type="OrthoDB" id="4774002at2"/>
<feature type="domain" description="DUF5681" evidence="2">
    <location>
        <begin position="14"/>
        <end position="71"/>
    </location>
</feature>
<organism evidence="3 4">
    <name type="scientific">Erwinia persicina</name>
    <dbReference type="NCBI Taxonomy" id="55211"/>
    <lineage>
        <taxon>Bacteria</taxon>
        <taxon>Pseudomonadati</taxon>
        <taxon>Pseudomonadota</taxon>
        <taxon>Gammaproteobacteria</taxon>
        <taxon>Enterobacterales</taxon>
        <taxon>Erwiniaceae</taxon>
        <taxon>Erwinia</taxon>
    </lineage>
</organism>
<dbReference type="Proteomes" id="UP000306393">
    <property type="component" value="Unassembled WGS sequence"/>
</dbReference>
<evidence type="ECO:0000259" key="2">
    <source>
        <dbReference type="Pfam" id="PF18932"/>
    </source>
</evidence>
<evidence type="ECO:0000256" key="1">
    <source>
        <dbReference type="SAM" id="MobiDB-lite"/>
    </source>
</evidence>
<proteinExistence type="predicted"/>
<dbReference type="AlphaFoldDB" id="A0A4U3FMU0"/>
<evidence type="ECO:0000313" key="4">
    <source>
        <dbReference type="Proteomes" id="UP000306393"/>
    </source>
</evidence>
<dbReference type="EMBL" id="QGAC01000002">
    <property type="protein sequence ID" value="TKJ94572.1"/>
    <property type="molecule type" value="Genomic_DNA"/>
</dbReference>
<name>A0A4U3FMU0_9GAMM</name>
<protein>
    <recommendedName>
        <fullName evidence="2">DUF5681 domain-containing protein</fullName>
    </recommendedName>
</protein>
<feature type="compositionally biased region" description="Basic and acidic residues" evidence="1">
    <location>
        <begin position="1"/>
        <end position="10"/>
    </location>
</feature>
<reference evidence="3 4" key="1">
    <citation type="journal article" date="2019" name="Sci. Rep.">
        <title>Differences in resource use lead to coexistence of seed-transmitted microbial populations.</title>
        <authorList>
            <person name="Torres-Cortes G."/>
            <person name="Garcia B.J."/>
            <person name="Compant S."/>
            <person name="Rezki S."/>
            <person name="Jones P."/>
            <person name="Preveaux A."/>
            <person name="Briand M."/>
            <person name="Roulet A."/>
            <person name="Bouchez O."/>
            <person name="Jacobson D."/>
            <person name="Barret M."/>
        </authorList>
    </citation>
    <scope>NUCLEOTIDE SEQUENCE [LARGE SCALE GENOMIC DNA]</scope>
    <source>
        <strain evidence="3 4">CFBP13511</strain>
    </source>
</reference>
<comment type="caution">
    <text evidence="3">The sequence shown here is derived from an EMBL/GenBank/DDBJ whole genome shotgun (WGS) entry which is preliminary data.</text>
</comment>
<dbReference type="RefSeq" id="WP_137268705.1">
    <property type="nucleotide sequence ID" value="NZ_QGAC01000002.1"/>
</dbReference>
<dbReference type="Pfam" id="PF18932">
    <property type="entry name" value="DUF5681"/>
    <property type="match status" value="1"/>
</dbReference>